<name>A0A328B8T6_9BACT</name>
<accession>A0A328B8T6</accession>
<evidence type="ECO:0000313" key="1">
    <source>
        <dbReference type="EMBL" id="RAK63850.1"/>
    </source>
</evidence>
<organism evidence="1 2">
    <name type="scientific">Hymenobacter edaphi</name>
    <dbReference type="NCBI Taxonomy" id="2211146"/>
    <lineage>
        <taxon>Bacteria</taxon>
        <taxon>Pseudomonadati</taxon>
        <taxon>Bacteroidota</taxon>
        <taxon>Cytophagia</taxon>
        <taxon>Cytophagales</taxon>
        <taxon>Hymenobacteraceae</taxon>
        <taxon>Hymenobacter</taxon>
    </lineage>
</organism>
<dbReference type="OrthoDB" id="825489at2"/>
<gene>
    <name evidence="1" type="ORF">DLM85_20080</name>
</gene>
<proteinExistence type="predicted"/>
<keyword evidence="2" id="KW-1185">Reference proteome</keyword>
<comment type="caution">
    <text evidence="1">The sequence shown here is derived from an EMBL/GenBank/DDBJ whole genome shotgun (WGS) entry which is preliminary data.</text>
</comment>
<dbReference type="AlphaFoldDB" id="A0A328B8T6"/>
<dbReference type="Proteomes" id="UP000248553">
    <property type="component" value="Unassembled WGS sequence"/>
</dbReference>
<dbReference type="RefSeq" id="WP_111479968.1">
    <property type="nucleotide sequence ID" value="NZ_QHKM01000008.1"/>
</dbReference>
<evidence type="ECO:0000313" key="2">
    <source>
        <dbReference type="Proteomes" id="UP000248553"/>
    </source>
</evidence>
<sequence>MMKRVVIAVLSLHLFVAGLMPAGNVLELVKLPVLISHYQEQHATNSVWRFLYDHYAGRHNQEHQHDHAQLPLHCCLHQAPAMALPPALRLPLQPQLPEFAEARQYRGEYVASAPRGISRPCFQPPRGAAAFAASRA</sequence>
<reference evidence="2" key="1">
    <citation type="submission" date="2018-05" db="EMBL/GenBank/DDBJ databases">
        <authorList>
            <person name="Nie L."/>
        </authorList>
    </citation>
    <scope>NUCLEOTIDE SEQUENCE [LARGE SCALE GENOMIC DNA]</scope>
    <source>
        <strain evidence="2">NL</strain>
    </source>
</reference>
<dbReference type="EMBL" id="QHKM01000008">
    <property type="protein sequence ID" value="RAK63850.1"/>
    <property type="molecule type" value="Genomic_DNA"/>
</dbReference>
<protein>
    <submittedName>
        <fullName evidence="1">Uncharacterized protein</fullName>
    </submittedName>
</protein>